<gene>
    <name evidence="2" type="ordered locus">Cwoe_2996</name>
</gene>
<feature type="domain" description="AB hydrolase-1" evidence="1">
    <location>
        <begin position="27"/>
        <end position="247"/>
    </location>
</feature>
<protein>
    <submittedName>
        <fullName evidence="2">Alpha/beta hydrolase fold-1</fullName>
    </submittedName>
</protein>
<dbReference type="HOGENOM" id="CLU_020336_43_3_11"/>
<dbReference type="AlphaFoldDB" id="D3FC00"/>
<dbReference type="GO" id="GO:0046503">
    <property type="term" value="P:glycerolipid catabolic process"/>
    <property type="evidence" value="ECO:0007669"/>
    <property type="project" value="TreeGrafter"/>
</dbReference>
<dbReference type="RefSeq" id="WP_012934466.1">
    <property type="nucleotide sequence ID" value="NC_013739.1"/>
</dbReference>
<dbReference type="EMBL" id="CP001854">
    <property type="protein sequence ID" value="ADB51415.1"/>
    <property type="molecule type" value="Genomic_DNA"/>
</dbReference>
<reference evidence="3" key="2">
    <citation type="submission" date="2010-01" db="EMBL/GenBank/DDBJ databases">
        <title>The complete genome of Conexibacter woesei DSM 14684.</title>
        <authorList>
            <consortium name="US DOE Joint Genome Institute (JGI-PGF)"/>
            <person name="Lucas S."/>
            <person name="Copeland A."/>
            <person name="Lapidus A."/>
            <person name="Glavina del Rio T."/>
            <person name="Dalin E."/>
            <person name="Tice H."/>
            <person name="Bruce D."/>
            <person name="Goodwin L."/>
            <person name="Pitluck S."/>
            <person name="Kyrpides N."/>
            <person name="Mavromatis K."/>
            <person name="Ivanova N."/>
            <person name="Mikhailova N."/>
            <person name="Chertkov O."/>
            <person name="Brettin T."/>
            <person name="Detter J.C."/>
            <person name="Han C."/>
            <person name="Larimer F."/>
            <person name="Land M."/>
            <person name="Hauser L."/>
            <person name="Markowitz V."/>
            <person name="Cheng J.-F."/>
            <person name="Hugenholtz P."/>
            <person name="Woyke T."/>
            <person name="Wu D."/>
            <person name="Pukall R."/>
            <person name="Steenblock K."/>
            <person name="Schneider S."/>
            <person name="Klenk H.-P."/>
            <person name="Eisen J.A."/>
        </authorList>
    </citation>
    <scope>NUCLEOTIDE SEQUENCE [LARGE SCALE GENOMIC DNA]</scope>
    <source>
        <strain evidence="3">DSM 14684 / CIP 108061 / JCM 11494 / NBRC 100937 / ID131577</strain>
    </source>
</reference>
<name>D3FC00_CONWI</name>
<dbReference type="Proteomes" id="UP000008229">
    <property type="component" value="Chromosome"/>
</dbReference>
<organism evidence="2 3">
    <name type="scientific">Conexibacter woesei (strain DSM 14684 / CCUG 47730 / CIP 108061 / JCM 11494 / NBRC 100937 / ID131577)</name>
    <dbReference type="NCBI Taxonomy" id="469383"/>
    <lineage>
        <taxon>Bacteria</taxon>
        <taxon>Bacillati</taxon>
        <taxon>Actinomycetota</taxon>
        <taxon>Thermoleophilia</taxon>
        <taxon>Solirubrobacterales</taxon>
        <taxon>Conexibacteraceae</taxon>
        <taxon>Conexibacter</taxon>
    </lineage>
</organism>
<dbReference type="ESTHER" id="conwi-d3fc00">
    <property type="family name" value="6_AlphaBeta_hydrolase"/>
</dbReference>
<evidence type="ECO:0000259" key="1">
    <source>
        <dbReference type="Pfam" id="PF12697"/>
    </source>
</evidence>
<accession>D3FC00</accession>
<dbReference type="GO" id="GO:0004806">
    <property type="term" value="F:triacylglycerol lipase activity"/>
    <property type="evidence" value="ECO:0007669"/>
    <property type="project" value="TreeGrafter"/>
</dbReference>
<sequence length="263" mass="27283">MAPAQRTTTSADGTTIAFEVSGEGPPLVLVGGAFQHRAIDTSTARLAELLSAHLTVHVYDRRGRGDSGDTLPYAVAREVEDLAAMIDAAGGSAFVYGMSSGAALALEATASGLPIERLALYEPPYIPDETRERAPGPTFIELAQAGKRGEAVERFLGDAGVPAEAIAGMRAAPIWPAFEGVAHTLAYDGTIMGDGNVPAERAAKVSVPVLVLDGSASPEWAANAARAVAANVPDARRQTLADQTHDVAPDVLAPVLAEFFAQR</sequence>
<dbReference type="PANTHER" id="PTHR43433">
    <property type="entry name" value="HYDROLASE, ALPHA/BETA FOLD FAMILY PROTEIN"/>
    <property type="match status" value="1"/>
</dbReference>
<dbReference type="eggNOG" id="COG0596">
    <property type="taxonomic scope" value="Bacteria"/>
</dbReference>
<evidence type="ECO:0000313" key="2">
    <source>
        <dbReference type="EMBL" id="ADB51415.1"/>
    </source>
</evidence>
<dbReference type="OrthoDB" id="63519at2"/>
<dbReference type="KEGG" id="cwo:Cwoe_2996"/>
<keyword evidence="2" id="KW-0378">Hydrolase</keyword>
<dbReference type="SUPFAM" id="SSF53474">
    <property type="entry name" value="alpha/beta-Hydrolases"/>
    <property type="match status" value="1"/>
</dbReference>
<dbReference type="InterPro" id="IPR000073">
    <property type="entry name" value="AB_hydrolase_1"/>
</dbReference>
<dbReference type="Pfam" id="PF12697">
    <property type="entry name" value="Abhydrolase_6"/>
    <property type="match status" value="1"/>
</dbReference>
<dbReference type="InterPro" id="IPR029058">
    <property type="entry name" value="AB_hydrolase_fold"/>
</dbReference>
<reference evidence="2 3" key="1">
    <citation type="journal article" date="2010" name="Stand. Genomic Sci.">
        <title>Complete genome sequence of Conexibacter woesei type strain (ID131577).</title>
        <authorList>
            <person name="Pukall R."/>
            <person name="Lapidus A."/>
            <person name="Glavina Del Rio T."/>
            <person name="Copeland A."/>
            <person name="Tice H."/>
            <person name="Cheng J.-F."/>
            <person name="Lucas S."/>
            <person name="Chen F."/>
            <person name="Nolan M."/>
            <person name="Bruce D."/>
            <person name="Goodwin L."/>
            <person name="Pitluck S."/>
            <person name="Mavromatis K."/>
            <person name="Ivanova N."/>
            <person name="Ovchinnikova G."/>
            <person name="Pati A."/>
            <person name="Chen A."/>
            <person name="Palaniappan K."/>
            <person name="Land M."/>
            <person name="Hauser L."/>
            <person name="Chang Y.-J."/>
            <person name="Jeffries C.D."/>
            <person name="Chain P."/>
            <person name="Meincke L."/>
            <person name="Sims D."/>
            <person name="Brettin T."/>
            <person name="Detter J.C."/>
            <person name="Rohde M."/>
            <person name="Goeker M."/>
            <person name="Bristow J."/>
            <person name="Eisen J.A."/>
            <person name="Markowitz V."/>
            <person name="Kyrpides N.C."/>
            <person name="Klenk H.-P."/>
            <person name="Hugenholtz P."/>
        </authorList>
    </citation>
    <scope>NUCLEOTIDE SEQUENCE [LARGE SCALE GENOMIC DNA]</scope>
    <source>
        <strain evidence="3">DSM 14684 / CIP 108061 / JCM 11494 / NBRC 100937 / ID131577</strain>
    </source>
</reference>
<dbReference type="STRING" id="469383.Cwoe_2996"/>
<keyword evidence="3" id="KW-1185">Reference proteome</keyword>
<evidence type="ECO:0000313" key="3">
    <source>
        <dbReference type="Proteomes" id="UP000008229"/>
    </source>
</evidence>
<dbReference type="PANTHER" id="PTHR43433:SF5">
    <property type="entry name" value="AB HYDROLASE-1 DOMAIN-CONTAINING PROTEIN"/>
    <property type="match status" value="1"/>
</dbReference>
<proteinExistence type="predicted"/>
<dbReference type="Gene3D" id="3.40.50.1820">
    <property type="entry name" value="alpha/beta hydrolase"/>
    <property type="match status" value="1"/>
</dbReference>
<dbReference type="InterPro" id="IPR050471">
    <property type="entry name" value="AB_hydrolase"/>
</dbReference>